<keyword evidence="2" id="KW-1185">Reference proteome</keyword>
<proteinExistence type="predicted"/>
<reference evidence="1" key="1">
    <citation type="submission" date="2021-02" db="EMBL/GenBank/DDBJ databases">
        <authorList>
            <person name="Palmer J.M."/>
        </authorList>
    </citation>
    <scope>NUCLEOTIDE SEQUENCE</scope>
    <source>
        <strain evidence="1">SCRP734</strain>
    </source>
</reference>
<accession>A0A8T1W5Z2</accession>
<gene>
    <name evidence="1" type="ORF">PHYPSEUDO_013938</name>
</gene>
<evidence type="ECO:0000313" key="1">
    <source>
        <dbReference type="EMBL" id="KAG7387544.1"/>
    </source>
</evidence>
<organism evidence="1 2">
    <name type="scientific">Phytophthora pseudosyringae</name>
    <dbReference type="NCBI Taxonomy" id="221518"/>
    <lineage>
        <taxon>Eukaryota</taxon>
        <taxon>Sar</taxon>
        <taxon>Stramenopiles</taxon>
        <taxon>Oomycota</taxon>
        <taxon>Peronosporomycetes</taxon>
        <taxon>Peronosporales</taxon>
        <taxon>Peronosporaceae</taxon>
        <taxon>Phytophthora</taxon>
    </lineage>
</organism>
<dbReference type="EMBL" id="JAGDFM010000076">
    <property type="protein sequence ID" value="KAG7387544.1"/>
    <property type="molecule type" value="Genomic_DNA"/>
</dbReference>
<dbReference type="OrthoDB" id="123108at2759"/>
<sequence>MPATQVSPALRRRISDDARMLLRAALSEGCDDFNDDPTEGVRMRSVKHLPLTERLQNFRGQLRLELLQSGDVETDAAVPLRITVTSSAYLLRYQVTSTGAEVSVLNRAGAVTSWITTTDGHDIQLGRFLASTNTSSSGDSQGAAMRDMEASKSEILALVGILDSLDLLDMARALRGTSEGIYFGAERVYHADGDTNAYVFTFDARTG</sequence>
<protein>
    <submittedName>
        <fullName evidence="1">Uncharacterized protein</fullName>
    </submittedName>
</protein>
<dbReference type="Proteomes" id="UP000694044">
    <property type="component" value="Unassembled WGS sequence"/>
</dbReference>
<name>A0A8T1W5Z2_9STRA</name>
<comment type="caution">
    <text evidence="1">The sequence shown here is derived from an EMBL/GenBank/DDBJ whole genome shotgun (WGS) entry which is preliminary data.</text>
</comment>
<dbReference type="AlphaFoldDB" id="A0A8T1W5Z2"/>
<evidence type="ECO:0000313" key="2">
    <source>
        <dbReference type="Proteomes" id="UP000694044"/>
    </source>
</evidence>